<keyword evidence="3" id="KW-1185">Reference proteome</keyword>
<feature type="domain" description="RNA helicase aquarius N-terminal" evidence="1">
    <location>
        <begin position="29"/>
        <end position="95"/>
    </location>
</feature>
<accession>A7SZV7</accession>
<evidence type="ECO:0000259" key="1">
    <source>
        <dbReference type="Pfam" id="PF16399"/>
    </source>
</evidence>
<dbReference type="Proteomes" id="UP000001593">
    <property type="component" value="Unassembled WGS sequence"/>
</dbReference>
<organism evidence="2 3">
    <name type="scientific">Nematostella vectensis</name>
    <name type="common">Starlet sea anemone</name>
    <dbReference type="NCBI Taxonomy" id="45351"/>
    <lineage>
        <taxon>Eukaryota</taxon>
        <taxon>Metazoa</taxon>
        <taxon>Cnidaria</taxon>
        <taxon>Anthozoa</taxon>
        <taxon>Hexacorallia</taxon>
        <taxon>Actiniaria</taxon>
        <taxon>Edwardsiidae</taxon>
        <taxon>Nematostella</taxon>
    </lineage>
</organism>
<dbReference type="AlphaFoldDB" id="A7SZV7"/>
<dbReference type="HOGENOM" id="CLU_2123996_0_0_1"/>
<dbReference type="InParanoid" id="A7SZV7"/>
<dbReference type="EMBL" id="DS469986">
    <property type="protein sequence ID" value="EDO30755.1"/>
    <property type="molecule type" value="Genomic_DNA"/>
</dbReference>
<proteinExistence type="predicted"/>
<gene>
    <name evidence="2" type="ORF">NEMVEDRAFT_v1g220137</name>
</gene>
<evidence type="ECO:0000313" key="3">
    <source>
        <dbReference type="Proteomes" id="UP000001593"/>
    </source>
</evidence>
<dbReference type="STRING" id="45351.A7SZV7"/>
<dbReference type="InterPro" id="IPR032174">
    <property type="entry name" value="Aquarius_N"/>
</dbReference>
<reference evidence="2 3" key="1">
    <citation type="journal article" date="2007" name="Science">
        <title>Sea anemone genome reveals ancestral eumetazoan gene repertoire and genomic organization.</title>
        <authorList>
            <person name="Putnam N.H."/>
            <person name="Srivastava M."/>
            <person name="Hellsten U."/>
            <person name="Dirks B."/>
            <person name="Chapman J."/>
            <person name="Salamov A."/>
            <person name="Terry A."/>
            <person name="Shapiro H."/>
            <person name="Lindquist E."/>
            <person name="Kapitonov V.V."/>
            <person name="Jurka J."/>
            <person name="Genikhovich G."/>
            <person name="Grigoriev I.V."/>
            <person name="Lucas S.M."/>
            <person name="Steele R.E."/>
            <person name="Finnerty J.R."/>
            <person name="Technau U."/>
            <person name="Martindale M.Q."/>
            <person name="Rokhsar D.S."/>
        </authorList>
    </citation>
    <scope>NUCLEOTIDE SEQUENCE [LARGE SCALE GENOMIC DNA]</scope>
    <source>
        <strain evidence="3">CH2 X CH6</strain>
    </source>
</reference>
<name>A7SZV7_NEMVE</name>
<sequence length="114" mass="13319">MFEFSHPISREKIQRFLWEIFTSGGFWSNGQYLERYLWPSFNAEKASLSHLLSIMVVVNEKFREGVPPCEVFKSKPEEFSGFFLRLLDVCLIDDENVCAILSILPKSFCQKVFV</sequence>
<dbReference type="PhylomeDB" id="A7SZV7"/>
<evidence type="ECO:0000313" key="2">
    <source>
        <dbReference type="EMBL" id="EDO30755.1"/>
    </source>
</evidence>
<protein>
    <recommendedName>
        <fullName evidence="1">RNA helicase aquarius N-terminal domain-containing protein</fullName>
    </recommendedName>
</protein>
<dbReference type="Pfam" id="PF16399">
    <property type="entry name" value="Aquarius_N_1st"/>
    <property type="match status" value="1"/>
</dbReference>
<dbReference type="eggNOG" id="KOG1806">
    <property type="taxonomic scope" value="Eukaryota"/>
</dbReference>